<dbReference type="PANTHER" id="PTHR16442">
    <property type="entry name" value="RING FINGER PROTEIN 17"/>
    <property type="match status" value="1"/>
</dbReference>
<dbReference type="CDD" id="cd16449">
    <property type="entry name" value="RING-HC"/>
    <property type="match status" value="1"/>
</dbReference>
<feature type="compositionally biased region" description="Polar residues" evidence="5">
    <location>
        <begin position="534"/>
        <end position="553"/>
    </location>
</feature>
<dbReference type="PANTHER" id="PTHR16442:SF1">
    <property type="entry name" value="RING FINGER PROTEIN 17"/>
    <property type="match status" value="1"/>
</dbReference>
<evidence type="ECO:0000259" key="6">
    <source>
        <dbReference type="PROSITE" id="PS50089"/>
    </source>
</evidence>
<sequence length="780" mass="88584">MALPQTCKICLNNFAIQHTNCLVLSCSHPICEHCIKSICIDRSVVCPVCWKMTQLQNNTGNPLSSSNRSSLPAQTSSTTMIGKNLVSRHVPIQLEKKIRNKEEETLVISIKNGDYMVQGLREMSDKRIGQKEENLNTFCEELTCYDNSALFKKEEDPVKIEIVNDGKPRLKVPQQYDLPLRPQKELNPPKSDFKIKPKIHYREKGVAEVKTLCTQKVDNLSSTKNISTKEPKIENKKGSNPLITVLALQKKNFFIPKFGANTTLSKYYRVRIMAVFDPHRLYIQILDDDLRRLGLLNKQLQLQFKALPSIALKISAIKNPTEGCTCAVLKDGVWHRGMVKRQFRYKDTAQNFEVMLVDTGFCCRVPPQHVQPLHTIYQELPAQALRCKLDDIRQFEPKNNSNQPLENMDHYWPTHVLDLIRTKTKKMAEISVLDFVSGGVGDTTTTCEATLLVKMVVDGELTSVNEQIDCVTTESLSPKSEHLSNALLLQTFTSVPANTRRRRAKKPNKTPVPAKHFDSPTNSKRCSDIRVTVRTDSPSGSTCNNSNPSSSISRHPDTSCHKKTDAEQRSPTLRVWTYSDPKTALPHCFDGVVTWVDDNGGLYVHDCKWSKQLALIRDTLNATFNQSKPIRGDVRYQPEDPCLAKYESNWYRAIIKAVNKQKNTAKVFFVDYGATVNVQLCHIRVDTILDKIPVQTFRCSLHNLIPMVTKEFDVNANWPDAVIGYFHATAVNQEFKMSVKCYSPLRIAMQFVKNAMDLTDFMVTAQLGEYIVNREQEIKE</sequence>
<evidence type="ECO:0000256" key="4">
    <source>
        <dbReference type="PROSITE-ProRule" id="PRU00175"/>
    </source>
</evidence>
<dbReference type="PROSITE" id="PS00518">
    <property type="entry name" value="ZF_RING_1"/>
    <property type="match status" value="1"/>
</dbReference>
<keyword evidence="9" id="KW-1185">Reference proteome</keyword>
<dbReference type="Proteomes" id="UP000820818">
    <property type="component" value="Linkage Group LG2"/>
</dbReference>
<feature type="region of interest" description="Disordered" evidence="5">
    <location>
        <begin position="494"/>
        <end position="566"/>
    </location>
</feature>
<feature type="compositionally biased region" description="Basic residues" evidence="5">
    <location>
        <begin position="499"/>
        <end position="508"/>
    </location>
</feature>
<evidence type="ECO:0000256" key="2">
    <source>
        <dbReference type="ARBA" id="ARBA00022771"/>
    </source>
</evidence>
<comment type="caution">
    <text evidence="8">The sequence shown here is derived from an EMBL/GenBank/DDBJ whole genome shotgun (WGS) entry which is preliminary data.</text>
</comment>
<gene>
    <name evidence="8" type="ORF">GHT06_011239</name>
</gene>
<keyword evidence="2 4" id="KW-0863">Zinc-finger</keyword>
<name>A0AAD5Q1X0_9CRUS</name>
<feature type="domain" description="RING-type" evidence="6">
    <location>
        <begin position="7"/>
        <end position="49"/>
    </location>
</feature>
<evidence type="ECO:0000256" key="1">
    <source>
        <dbReference type="ARBA" id="ARBA00022723"/>
    </source>
</evidence>
<dbReference type="SMART" id="SM00184">
    <property type="entry name" value="RING"/>
    <property type="match status" value="1"/>
</dbReference>
<evidence type="ECO:0000256" key="3">
    <source>
        <dbReference type="ARBA" id="ARBA00022833"/>
    </source>
</evidence>
<dbReference type="Pfam" id="PF00567">
    <property type="entry name" value="TUDOR"/>
    <property type="match status" value="2"/>
</dbReference>
<dbReference type="AlphaFoldDB" id="A0AAD5Q1X0"/>
<organism evidence="8 9">
    <name type="scientific">Daphnia sinensis</name>
    <dbReference type="NCBI Taxonomy" id="1820382"/>
    <lineage>
        <taxon>Eukaryota</taxon>
        <taxon>Metazoa</taxon>
        <taxon>Ecdysozoa</taxon>
        <taxon>Arthropoda</taxon>
        <taxon>Crustacea</taxon>
        <taxon>Branchiopoda</taxon>
        <taxon>Diplostraca</taxon>
        <taxon>Cladocera</taxon>
        <taxon>Anomopoda</taxon>
        <taxon>Daphniidae</taxon>
        <taxon>Daphnia</taxon>
        <taxon>Daphnia similis group</taxon>
    </lineage>
</organism>
<dbReference type="InterPro" id="IPR001841">
    <property type="entry name" value="Znf_RING"/>
</dbReference>
<evidence type="ECO:0000259" key="7">
    <source>
        <dbReference type="PROSITE" id="PS50304"/>
    </source>
</evidence>
<dbReference type="SMART" id="SM00333">
    <property type="entry name" value="TUDOR"/>
    <property type="match status" value="2"/>
</dbReference>
<accession>A0AAD5Q1X0</accession>
<proteinExistence type="predicted"/>
<evidence type="ECO:0000256" key="5">
    <source>
        <dbReference type="SAM" id="MobiDB-lite"/>
    </source>
</evidence>
<protein>
    <recommendedName>
        <fullName evidence="10">RING-type domain-containing protein</fullName>
    </recommendedName>
</protein>
<dbReference type="EMBL" id="WJBH02000002">
    <property type="protein sequence ID" value="KAI9563775.1"/>
    <property type="molecule type" value="Genomic_DNA"/>
</dbReference>
<dbReference type="PROSITE" id="PS50304">
    <property type="entry name" value="TUDOR"/>
    <property type="match status" value="1"/>
</dbReference>
<dbReference type="PROSITE" id="PS50089">
    <property type="entry name" value="ZF_RING_2"/>
    <property type="match status" value="1"/>
</dbReference>
<dbReference type="GO" id="GO:0008270">
    <property type="term" value="F:zinc ion binding"/>
    <property type="evidence" value="ECO:0007669"/>
    <property type="project" value="UniProtKB-KW"/>
</dbReference>
<feature type="compositionally biased region" description="Basic and acidic residues" evidence="5">
    <location>
        <begin position="554"/>
        <end position="566"/>
    </location>
</feature>
<dbReference type="InterPro" id="IPR002999">
    <property type="entry name" value="Tudor"/>
</dbReference>
<evidence type="ECO:0000313" key="9">
    <source>
        <dbReference type="Proteomes" id="UP000820818"/>
    </source>
</evidence>
<dbReference type="Gene3D" id="3.30.40.10">
    <property type="entry name" value="Zinc/RING finger domain, C3HC4 (zinc finger)"/>
    <property type="match status" value="1"/>
</dbReference>
<feature type="domain" description="Tudor" evidence="7">
    <location>
        <begin position="635"/>
        <end position="693"/>
    </location>
</feature>
<keyword evidence="3" id="KW-0862">Zinc</keyword>
<dbReference type="SUPFAM" id="SSF63748">
    <property type="entry name" value="Tudor/PWWP/MBT"/>
    <property type="match status" value="2"/>
</dbReference>
<dbReference type="SUPFAM" id="SSF57850">
    <property type="entry name" value="RING/U-box"/>
    <property type="match status" value="1"/>
</dbReference>
<reference evidence="8 9" key="1">
    <citation type="submission" date="2022-05" db="EMBL/GenBank/DDBJ databases">
        <title>A multi-omics perspective on studying reproductive biology in Daphnia sinensis.</title>
        <authorList>
            <person name="Jia J."/>
        </authorList>
    </citation>
    <scope>NUCLEOTIDE SEQUENCE [LARGE SCALE GENOMIC DNA]</scope>
    <source>
        <strain evidence="8 9">WSL</strain>
    </source>
</reference>
<dbReference type="InterPro" id="IPR013083">
    <property type="entry name" value="Znf_RING/FYVE/PHD"/>
</dbReference>
<keyword evidence="1" id="KW-0479">Metal-binding</keyword>
<dbReference type="InterPro" id="IPR017907">
    <property type="entry name" value="Znf_RING_CS"/>
</dbReference>
<evidence type="ECO:0008006" key="10">
    <source>
        <dbReference type="Google" id="ProtNLM"/>
    </source>
</evidence>
<dbReference type="Gene3D" id="2.30.30.140">
    <property type="match status" value="2"/>
</dbReference>
<evidence type="ECO:0000313" key="8">
    <source>
        <dbReference type="EMBL" id="KAI9563775.1"/>
    </source>
</evidence>